<dbReference type="AlphaFoldDB" id="A0A517QHB7"/>
<dbReference type="KEGG" id="tpol:Mal48_01760"/>
<dbReference type="EMBL" id="CP036267">
    <property type="protein sequence ID" value="QDT30947.1"/>
    <property type="molecule type" value="Genomic_DNA"/>
</dbReference>
<dbReference type="KEGG" id="tpol:Mal48_01310"/>
<keyword evidence="3" id="KW-1185">Reference proteome</keyword>
<organism evidence="2 3">
    <name type="scientific">Thalassoglobus polymorphus</name>
    <dbReference type="NCBI Taxonomy" id="2527994"/>
    <lineage>
        <taxon>Bacteria</taxon>
        <taxon>Pseudomonadati</taxon>
        <taxon>Planctomycetota</taxon>
        <taxon>Planctomycetia</taxon>
        <taxon>Planctomycetales</taxon>
        <taxon>Planctomycetaceae</taxon>
        <taxon>Thalassoglobus</taxon>
    </lineage>
</organism>
<gene>
    <name evidence="1" type="ORF">Mal48_01310</name>
    <name evidence="2" type="ORF">Mal48_01760</name>
</gene>
<evidence type="ECO:0000313" key="3">
    <source>
        <dbReference type="Proteomes" id="UP000315724"/>
    </source>
</evidence>
<evidence type="ECO:0000313" key="2">
    <source>
        <dbReference type="EMBL" id="QDT30947.1"/>
    </source>
</evidence>
<protein>
    <submittedName>
        <fullName evidence="2">Uncharacterized protein</fullName>
    </submittedName>
</protein>
<dbReference type="EMBL" id="CP036267">
    <property type="protein sequence ID" value="QDT30902.1"/>
    <property type="molecule type" value="Genomic_DNA"/>
</dbReference>
<accession>A0A517QHB7</accession>
<evidence type="ECO:0000313" key="1">
    <source>
        <dbReference type="EMBL" id="QDT30902.1"/>
    </source>
</evidence>
<reference evidence="2 3" key="1">
    <citation type="submission" date="2019-02" db="EMBL/GenBank/DDBJ databases">
        <title>Deep-cultivation of Planctomycetes and their phenomic and genomic characterization uncovers novel biology.</title>
        <authorList>
            <person name="Wiegand S."/>
            <person name="Jogler M."/>
            <person name="Boedeker C."/>
            <person name="Pinto D."/>
            <person name="Vollmers J."/>
            <person name="Rivas-Marin E."/>
            <person name="Kohn T."/>
            <person name="Peeters S.H."/>
            <person name="Heuer A."/>
            <person name="Rast P."/>
            <person name="Oberbeckmann S."/>
            <person name="Bunk B."/>
            <person name="Jeske O."/>
            <person name="Meyerdierks A."/>
            <person name="Storesund J.E."/>
            <person name="Kallscheuer N."/>
            <person name="Luecker S."/>
            <person name="Lage O.M."/>
            <person name="Pohl T."/>
            <person name="Merkel B.J."/>
            <person name="Hornburger P."/>
            <person name="Mueller R.-W."/>
            <person name="Bruemmer F."/>
            <person name="Labrenz M."/>
            <person name="Spormann A.M."/>
            <person name="Op den Camp H."/>
            <person name="Overmann J."/>
            <person name="Amann R."/>
            <person name="Jetten M.S.M."/>
            <person name="Mascher T."/>
            <person name="Medema M.H."/>
            <person name="Devos D.P."/>
            <person name="Kaster A.-K."/>
            <person name="Ovreas L."/>
            <person name="Rohde M."/>
            <person name="Galperin M.Y."/>
            <person name="Jogler C."/>
        </authorList>
    </citation>
    <scope>NUCLEOTIDE SEQUENCE [LARGE SCALE GENOMIC DNA]</scope>
    <source>
        <strain evidence="2 3">Mal48</strain>
    </source>
</reference>
<sequence length="135" mass="14608">MTDCQPERRTVTQTGTLLEDIREAIEQPGFISGPGTRPTALRGVAALCLCHGMGWTQEDAAEALGFSDQSGVAKAMERSAARLRKFMAVDLSHARNAGVLCPHCGEDTTETGEEAVFELPADGFQVVDDPRRKFQ</sequence>
<dbReference type="Proteomes" id="UP000315724">
    <property type="component" value="Chromosome"/>
</dbReference>
<name>A0A517QHB7_9PLAN</name>
<proteinExistence type="predicted"/>
<dbReference type="RefSeq" id="WP_145195168.1">
    <property type="nucleotide sequence ID" value="NZ_CP036267.1"/>
</dbReference>